<dbReference type="EMBL" id="AGBW02009291">
    <property type="protein sequence ID" value="OWR51176.1"/>
    <property type="molecule type" value="Genomic_DNA"/>
</dbReference>
<keyword evidence="2" id="KW-1185">Reference proteome</keyword>
<name>A0A212FBR7_DANPL</name>
<reference evidence="1 2" key="1">
    <citation type="journal article" date="2011" name="Cell">
        <title>The monarch butterfly genome yields insights into long-distance migration.</title>
        <authorList>
            <person name="Zhan S."/>
            <person name="Merlin C."/>
            <person name="Boore J.L."/>
            <person name="Reppert S.M."/>
        </authorList>
    </citation>
    <scope>NUCLEOTIDE SEQUENCE [LARGE SCALE GENOMIC DNA]</scope>
    <source>
        <strain evidence="1">F-2</strain>
    </source>
</reference>
<dbReference type="Proteomes" id="UP000007151">
    <property type="component" value="Unassembled WGS sequence"/>
</dbReference>
<dbReference type="KEGG" id="dpl:KGM_201866"/>
<accession>A0A212FBR7</accession>
<gene>
    <name evidence="1" type="ORF">KGM_201866</name>
</gene>
<protein>
    <submittedName>
        <fullName evidence="1">Uncharacterized protein</fullName>
    </submittedName>
</protein>
<sequence>MESVVFRRRVVLISVSGAAHPYYKARAPPGGGLAGTFGSITSDEVICETNGDEKEIDLQCGVIIITASADPGRPWTPGRGVAIHGNSSDNDP</sequence>
<dbReference type="InParanoid" id="A0A212FBR7"/>
<evidence type="ECO:0000313" key="2">
    <source>
        <dbReference type="Proteomes" id="UP000007151"/>
    </source>
</evidence>
<proteinExistence type="predicted"/>
<organism evidence="1 2">
    <name type="scientific">Danaus plexippus plexippus</name>
    <dbReference type="NCBI Taxonomy" id="278856"/>
    <lineage>
        <taxon>Eukaryota</taxon>
        <taxon>Metazoa</taxon>
        <taxon>Ecdysozoa</taxon>
        <taxon>Arthropoda</taxon>
        <taxon>Hexapoda</taxon>
        <taxon>Insecta</taxon>
        <taxon>Pterygota</taxon>
        <taxon>Neoptera</taxon>
        <taxon>Endopterygota</taxon>
        <taxon>Lepidoptera</taxon>
        <taxon>Glossata</taxon>
        <taxon>Ditrysia</taxon>
        <taxon>Papilionoidea</taxon>
        <taxon>Nymphalidae</taxon>
        <taxon>Danainae</taxon>
        <taxon>Danaini</taxon>
        <taxon>Danaina</taxon>
        <taxon>Danaus</taxon>
        <taxon>Danaus</taxon>
    </lineage>
</organism>
<comment type="caution">
    <text evidence="1">The sequence shown here is derived from an EMBL/GenBank/DDBJ whole genome shotgun (WGS) entry which is preliminary data.</text>
</comment>
<evidence type="ECO:0000313" key="1">
    <source>
        <dbReference type="EMBL" id="OWR51176.1"/>
    </source>
</evidence>
<dbReference type="AlphaFoldDB" id="A0A212FBR7"/>